<accession>A0A5B7GVY8</accession>
<proteinExistence type="predicted"/>
<dbReference type="AlphaFoldDB" id="A0A5B7GVY8"/>
<dbReference type="EMBL" id="VSRR010020331">
    <property type="protein sequence ID" value="MPC63022.1"/>
    <property type="molecule type" value="Genomic_DNA"/>
</dbReference>
<reference evidence="2 3" key="1">
    <citation type="submission" date="2019-05" db="EMBL/GenBank/DDBJ databases">
        <title>Another draft genome of Portunus trituberculatus and its Hox gene families provides insights of decapod evolution.</title>
        <authorList>
            <person name="Jeong J.-H."/>
            <person name="Song I."/>
            <person name="Kim S."/>
            <person name="Choi T."/>
            <person name="Kim D."/>
            <person name="Ryu S."/>
            <person name="Kim W."/>
        </authorList>
    </citation>
    <scope>NUCLEOTIDE SEQUENCE [LARGE SCALE GENOMIC DNA]</scope>
    <source>
        <tissue evidence="2">Muscle</tissue>
    </source>
</reference>
<feature type="compositionally biased region" description="Pro residues" evidence="1">
    <location>
        <begin position="30"/>
        <end position="40"/>
    </location>
</feature>
<protein>
    <submittedName>
        <fullName evidence="2">Uncharacterized protein</fullName>
    </submittedName>
</protein>
<organism evidence="2 3">
    <name type="scientific">Portunus trituberculatus</name>
    <name type="common">Swimming crab</name>
    <name type="synonym">Neptunus trituberculatus</name>
    <dbReference type="NCBI Taxonomy" id="210409"/>
    <lineage>
        <taxon>Eukaryota</taxon>
        <taxon>Metazoa</taxon>
        <taxon>Ecdysozoa</taxon>
        <taxon>Arthropoda</taxon>
        <taxon>Crustacea</taxon>
        <taxon>Multicrustacea</taxon>
        <taxon>Malacostraca</taxon>
        <taxon>Eumalacostraca</taxon>
        <taxon>Eucarida</taxon>
        <taxon>Decapoda</taxon>
        <taxon>Pleocyemata</taxon>
        <taxon>Brachyura</taxon>
        <taxon>Eubrachyura</taxon>
        <taxon>Portunoidea</taxon>
        <taxon>Portunidae</taxon>
        <taxon>Portuninae</taxon>
        <taxon>Portunus</taxon>
    </lineage>
</organism>
<comment type="caution">
    <text evidence="2">The sequence shown here is derived from an EMBL/GenBank/DDBJ whole genome shotgun (WGS) entry which is preliminary data.</text>
</comment>
<evidence type="ECO:0000313" key="2">
    <source>
        <dbReference type="EMBL" id="MPC63022.1"/>
    </source>
</evidence>
<evidence type="ECO:0000256" key="1">
    <source>
        <dbReference type="SAM" id="MobiDB-lite"/>
    </source>
</evidence>
<evidence type="ECO:0000313" key="3">
    <source>
        <dbReference type="Proteomes" id="UP000324222"/>
    </source>
</evidence>
<dbReference type="Proteomes" id="UP000324222">
    <property type="component" value="Unassembled WGS sequence"/>
</dbReference>
<gene>
    <name evidence="2" type="ORF">E2C01_057113</name>
</gene>
<feature type="region of interest" description="Disordered" evidence="1">
    <location>
        <begin position="27"/>
        <end position="50"/>
    </location>
</feature>
<sequence>MLRSRALKVTCVSSASPVTRVMVRRARPGPCRPSEPPHFPPLHADGLSAQPTSPMRLLLVLNDS</sequence>
<name>A0A5B7GVY8_PORTR</name>
<keyword evidence="3" id="KW-1185">Reference proteome</keyword>